<gene>
    <name evidence="1" type="ORF">SAMN04488516_101292</name>
</gene>
<sequence length="268" mass="30607">MRRLFLFLVSLFLLIGSGCASKPKIKKELIFKPQNALQKVSKSIKVKVKISKKEYQEQGKDILWQKALKKGLVAINRQILKEQLIVRPTNIGLNPEQILFSKSGDLNPIYNSYSNEYIQNFEINVELIPDFVLAGRVISLKENSYTIGEYEFCYIGIYHPLALQKNYFFIGKFSPQEDIVRIVGVGRIVQAIPESNVGKDKDKGYKLLVQGELYEVQEEIEKGDLIFLPIIKVRAINEPVVGSTTSQQEEIVVEPKYLEEPNLPKESK</sequence>
<dbReference type="OrthoDB" id="9994982at2"/>
<keyword evidence="2" id="KW-1185">Reference proteome</keyword>
<dbReference type="Proteomes" id="UP000199602">
    <property type="component" value="Unassembled WGS sequence"/>
</dbReference>
<organism evidence="1 2">
    <name type="scientific">Desulfonauticus submarinus</name>
    <dbReference type="NCBI Taxonomy" id="206665"/>
    <lineage>
        <taxon>Bacteria</taxon>
        <taxon>Pseudomonadati</taxon>
        <taxon>Thermodesulfobacteriota</taxon>
        <taxon>Desulfovibrionia</taxon>
        <taxon>Desulfovibrionales</taxon>
        <taxon>Desulfonauticaceae</taxon>
        <taxon>Desulfonauticus</taxon>
    </lineage>
</organism>
<proteinExistence type="predicted"/>
<accession>A0A1H0A651</accession>
<name>A0A1H0A651_9BACT</name>
<dbReference type="PROSITE" id="PS51257">
    <property type="entry name" value="PROKAR_LIPOPROTEIN"/>
    <property type="match status" value="1"/>
</dbReference>
<dbReference type="AlphaFoldDB" id="A0A1H0A651"/>
<evidence type="ECO:0008006" key="3">
    <source>
        <dbReference type="Google" id="ProtNLM"/>
    </source>
</evidence>
<evidence type="ECO:0000313" key="1">
    <source>
        <dbReference type="EMBL" id="SDN28897.1"/>
    </source>
</evidence>
<dbReference type="RefSeq" id="WP_092062273.1">
    <property type="nucleotide sequence ID" value="NZ_FNIN01000001.1"/>
</dbReference>
<dbReference type="EMBL" id="FNIN01000001">
    <property type="protein sequence ID" value="SDN28897.1"/>
    <property type="molecule type" value="Genomic_DNA"/>
</dbReference>
<reference evidence="1 2" key="1">
    <citation type="submission" date="2016-10" db="EMBL/GenBank/DDBJ databases">
        <authorList>
            <person name="de Groot N.N."/>
        </authorList>
    </citation>
    <scope>NUCLEOTIDE SEQUENCE [LARGE SCALE GENOMIC DNA]</scope>
    <source>
        <strain evidence="1 2">DSM 15269</strain>
    </source>
</reference>
<dbReference type="STRING" id="206665.SAMN04488516_101292"/>
<evidence type="ECO:0000313" key="2">
    <source>
        <dbReference type="Proteomes" id="UP000199602"/>
    </source>
</evidence>
<protein>
    <recommendedName>
        <fullName evidence="3">Lipoprotein</fullName>
    </recommendedName>
</protein>